<gene>
    <name evidence="1" type="ORF">LLW09_14235</name>
</gene>
<protein>
    <recommendedName>
        <fullName evidence="3">GIY-YIG domain-containing protein</fullName>
    </recommendedName>
</protein>
<proteinExistence type="predicted"/>
<sequence>MNAISKQSRQYVVYKGEQAGNIVYIGTTIQRPEDRFRWHKSNGKPFKFTVLACFNTAQAMLDEEFRLIQLHKPKHNKIIHRQQNLNAKLSADQVRQRIGMAGWCQSCLKRRVNAGYTVCRYCP</sequence>
<dbReference type="EMBL" id="JAJGWQ010000007">
    <property type="protein sequence ID" value="MEB3783708.1"/>
    <property type="molecule type" value="Genomic_DNA"/>
</dbReference>
<reference evidence="1 2" key="1">
    <citation type="journal article" date="2023" name="Int J Dairy Technol">
        <title>Genome based analysis of Pseudomonas paracarnis RQ057, a strain responsible for blue discoloration spoilage in processed cheese.</title>
        <authorList>
            <person name="Rodrigues Rd.S."/>
            <person name="Machado S.G."/>
            <person name="de Carvalho A.F."/>
            <person name="Nero L.A."/>
        </authorList>
    </citation>
    <scope>NUCLEOTIDE SEQUENCE [LARGE SCALE GENOMIC DNA]</scope>
    <source>
        <strain evidence="1 2">RQ057</strain>
    </source>
</reference>
<accession>A0ABU6BTR9</accession>
<comment type="caution">
    <text evidence="1">The sequence shown here is derived from an EMBL/GenBank/DDBJ whole genome shotgun (WGS) entry which is preliminary data.</text>
</comment>
<evidence type="ECO:0008006" key="3">
    <source>
        <dbReference type="Google" id="ProtNLM"/>
    </source>
</evidence>
<dbReference type="RefSeq" id="WP_220381685.1">
    <property type="nucleotide sequence ID" value="NZ_JAEFBF010000013.1"/>
</dbReference>
<name>A0ABU6BTR9_9PSED</name>
<keyword evidence="2" id="KW-1185">Reference proteome</keyword>
<evidence type="ECO:0000313" key="2">
    <source>
        <dbReference type="Proteomes" id="UP001336015"/>
    </source>
</evidence>
<organism evidence="1 2">
    <name type="scientific">Pseudomonas paracarnis</name>
    <dbReference type="NCBI Taxonomy" id="2750625"/>
    <lineage>
        <taxon>Bacteria</taxon>
        <taxon>Pseudomonadati</taxon>
        <taxon>Pseudomonadota</taxon>
        <taxon>Gammaproteobacteria</taxon>
        <taxon>Pseudomonadales</taxon>
        <taxon>Pseudomonadaceae</taxon>
        <taxon>Pseudomonas</taxon>
    </lineage>
</organism>
<evidence type="ECO:0000313" key="1">
    <source>
        <dbReference type="EMBL" id="MEB3783708.1"/>
    </source>
</evidence>
<dbReference type="Proteomes" id="UP001336015">
    <property type="component" value="Unassembled WGS sequence"/>
</dbReference>